<dbReference type="PATRIC" id="fig|1345695.10.peg.2322"/>
<reference evidence="3 4" key="1">
    <citation type="journal article" date="2013" name="Genome Announc.">
        <title>Complete Genome Sequence of the Solvent Producer Clostridium saccharobutylicum NCP262 (DSM 13864).</title>
        <authorList>
            <person name="Poehlein A."/>
            <person name="Hartwich K."/>
            <person name="Krabben P."/>
            <person name="Ehrenreich A."/>
            <person name="Liebl W."/>
            <person name="Durre P."/>
            <person name="Gottschalk G."/>
            <person name="Daniel R."/>
        </authorList>
    </citation>
    <scope>NUCLEOTIDE SEQUENCE [LARGE SCALE GENOMIC DNA]</scope>
    <source>
        <strain evidence="3">DSM 13864</strain>
    </source>
</reference>
<sequence>MKVKTKLNSNLRKGIDINLKGDIEMKKKILIEGMSCEHCVNHVYEALDEIRATDIKVNLKEGNAIAEVGDITDEAIKAALEDAGYDVLGIEEV</sequence>
<dbReference type="GO" id="GO:0006825">
    <property type="term" value="P:copper ion transport"/>
    <property type="evidence" value="ECO:0007669"/>
    <property type="project" value="InterPro"/>
</dbReference>
<dbReference type="GO" id="GO:0005507">
    <property type="term" value="F:copper ion binding"/>
    <property type="evidence" value="ECO:0007669"/>
    <property type="project" value="InterPro"/>
</dbReference>
<accession>U5MRS4</accession>
<keyword evidence="4" id="KW-1185">Reference proteome</keyword>
<dbReference type="PRINTS" id="PR00944">
    <property type="entry name" value="CUEXPORT"/>
</dbReference>
<dbReference type="Proteomes" id="UP000017118">
    <property type="component" value="Chromosome"/>
</dbReference>
<organism evidence="3 4">
    <name type="scientific">Clostridium saccharobutylicum DSM 13864</name>
    <dbReference type="NCBI Taxonomy" id="1345695"/>
    <lineage>
        <taxon>Bacteria</taxon>
        <taxon>Bacillati</taxon>
        <taxon>Bacillota</taxon>
        <taxon>Clostridia</taxon>
        <taxon>Eubacteriales</taxon>
        <taxon>Clostridiaceae</taxon>
        <taxon>Clostridium</taxon>
    </lineage>
</organism>
<evidence type="ECO:0000259" key="2">
    <source>
        <dbReference type="PROSITE" id="PS50846"/>
    </source>
</evidence>
<dbReference type="CDD" id="cd00371">
    <property type="entry name" value="HMA"/>
    <property type="match status" value="1"/>
</dbReference>
<evidence type="ECO:0000313" key="4">
    <source>
        <dbReference type="Proteomes" id="UP000017118"/>
    </source>
</evidence>
<dbReference type="EMBL" id="CP006721">
    <property type="protein sequence ID" value="AGX43310.1"/>
    <property type="molecule type" value="Genomic_DNA"/>
</dbReference>
<dbReference type="PROSITE" id="PS50846">
    <property type="entry name" value="HMA_2"/>
    <property type="match status" value="1"/>
</dbReference>
<dbReference type="Pfam" id="PF00403">
    <property type="entry name" value="HMA"/>
    <property type="match status" value="1"/>
</dbReference>
<dbReference type="InterPro" id="IPR017969">
    <property type="entry name" value="Heavy-metal-associated_CS"/>
</dbReference>
<evidence type="ECO:0000256" key="1">
    <source>
        <dbReference type="ARBA" id="ARBA00022723"/>
    </source>
</evidence>
<evidence type="ECO:0000313" key="3">
    <source>
        <dbReference type="EMBL" id="AGX43310.1"/>
    </source>
</evidence>
<dbReference type="Gene3D" id="3.30.70.100">
    <property type="match status" value="1"/>
</dbReference>
<dbReference type="eggNOG" id="COG2608">
    <property type="taxonomic scope" value="Bacteria"/>
</dbReference>
<dbReference type="AlphaFoldDB" id="U5MRS4"/>
<gene>
    <name evidence="3" type="ORF">CLSA_c23360</name>
</gene>
<dbReference type="HOGENOM" id="CLU_134973_6_2_9"/>
<dbReference type="InterPro" id="IPR006121">
    <property type="entry name" value="HMA_dom"/>
</dbReference>
<keyword evidence="1" id="KW-0479">Metal-binding</keyword>
<name>U5MRS4_CLOSA</name>
<dbReference type="KEGG" id="csb:CLSA_c23360"/>
<proteinExistence type="predicted"/>
<dbReference type="SUPFAM" id="SSF55008">
    <property type="entry name" value="HMA, heavy metal-associated domain"/>
    <property type="match status" value="1"/>
</dbReference>
<feature type="domain" description="HMA" evidence="2">
    <location>
        <begin position="25"/>
        <end position="88"/>
    </location>
</feature>
<dbReference type="PROSITE" id="PS01047">
    <property type="entry name" value="HMA_1"/>
    <property type="match status" value="1"/>
</dbReference>
<protein>
    <submittedName>
        <fullName evidence="3">Copper chaperone</fullName>
    </submittedName>
</protein>
<dbReference type="InterPro" id="IPR000428">
    <property type="entry name" value="Cu-bd"/>
</dbReference>
<dbReference type="InterPro" id="IPR036163">
    <property type="entry name" value="HMA_dom_sf"/>
</dbReference>